<comment type="caution">
    <text evidence="2">The sequence shown here is derived from an EMBL/GenBank/DDBJ whole genome shotgun (WGS) entry which is preliminary data.</text>
</comment>
<evidence type="ECO:0000313" key="3">
    <source>
        <dbReference type="Proteomes" id="UP000249451"/>
    </source>
</evidence>
<name>A0A2W5BCJ0_9CORY</name>
<evidence type="ECO:0000256" key="1">
    <source>
        <dbReference type="SAM" id="SignalP"/>
    </source>
</evidence>
<evidence type="ECO:0000313" key="2">
    <source>
        <dbReference type="EMBL" id="PZP03583.1"/>
    </source>
</evidence>
<feature type="signal peptide" evidence="1">
    <location>
        <begin position="1"/>
        <end position="34"/>
    </location>
</feature>
<protein>
    <recommendedName>
        <fullName evidence="4">Secreted protein</fullName>
    </recommendedName>
</protein>
<feature type="chain" id="PRO_5038501914" description="Secreted protein" evidence="1">
    <location>
        <begin position="35"/>
        <end position="190"/>
    </location>
</feature>
<reference evidence="2 3" key="1">
    <citation type="submission" date="2017-11" db="EMBL/GenBank/DDBJ databases">
        <title>Infants hospitalized years apart are colonized by the same room-sourced microbial strains.</title>
        <authorList>
            <person name="Brooks B."/>
            <person name="Olm M.R."/>
            <person name="Firek B.A."/>
            <person name="Baker R."/>
            <person name="Thomas B.C."/>
            <person name="Morowitz M.J."/>
            <person name="Banfield J.F."/>
        </authorList>
    </citation>
    <scope>NUCLEOTIDE SEQUENCE [LARGE SCALE GENOMIC DNA]</scope>
    <source>
        <strain evidence="2">S2_012_000_R3_87</strain>
    </source>
</reference>
<gene>
    <name evidence="2" type="ORF">DI609_00720</name>
</gene>
<dbReference type="PROSITE" id="PS51257">
    <property type="entry name" value="PROKAR_LIPOPROTEIN"/>
    <property type="match status" value="1"/>
</dbReference>
<dbReference type="EMBL" id="QFNY01000008">
    <property type="protein sequence ID" value="PZP03583.1"/>
    <property type="molecule type" value="Genomic_DNA"/>
</dbReference>
<evidence type="ECO:0008006" key="4">
    <source>
        <dbReference type="Google" id="ProtNLM"/>
    </source>
</evidence>
<organism evidence="2 3">
    <name type="scientific">Corynebacterium urealyticum</name>
    <dbReference type="NCBI Taxonomy" id="43771"/>
    <lineage>
        <taxon>Bacteria</taxon>
        <taxon>Bacillati</taxon>
        <taxon>Actinomycetota</taxon>
        <taxon>Actinomycetes</taxon>
        <taxon>Mycobacteriales</taxon>
        <taxon>Corynebacteriaceae</taxon>
        <taxon>Corynebacterium</taxon>
    </lineage>
</organism>
<proteinExistence type="predicted"/>
<dbReference type="AlphaFoldDB" id="A0A2W5BCJ0"/>
<keyword evidence="1" id="KW-0732">Signal</keyword>
<sequence length="190" mass="19536">MEDQNVKSQKSTVVRGALAIVAAGAALGMTACSAGQITQTAEQAPAVNGLHAKEGNVDVSDVSVVLDASGKPSLKFTASNGENDGKDVKLVSASVDGQAVNLNETIKPGCNLVVDSEDALENLQKGAKDQKCLSYAAGDVSGVKDLYVGGQKPVEIKFDDAEFSLNAPVVAYTPEAGALDRDKDGQPTDK</sequence>
<accession>A0A2W5BCJ0</accession>
<dbReference type="Proteomes" id="UP000249451">
    <property type="component" value="Unassembled WGS sequence"/>
</dbReference>